<reference evidence="2 3" key="1">
    <citation type="submission" date="2014-09" db="EMBL/GenBank/DDBJ databases">
        <title>A draft genome sequence for Xanthomonas axonopodis pv. vasculorum NCPPB 900.</title>
        <authorList>
            <person name="Harrison J."/>
            <person name="Studholme D.J."/>
        </authorList>
    </citation>
    <scope>NUCLEOTIDE SEQUENCE [LARGE SCALE GENOMIC DNA]</scope>
    <source>
        <strain evidence="2 3">NCPPB 900</strain>
    </source>
</reference>
<dbReference type="PANTHER" id="PTHR33840">
    <property type="match status" value="1"/>
</dbReference>
<dbReference type="EMBL" id="JPHD02000090">
    <property type="protein sequence ID" value="KGE51614.1"/>
    <property type="molecule type" value="Genomic_DNA"/>
</dbReference>
<evidence type="ECO:0000259" key="1">
    <source>
        <dbReference type="Pfam" id="PF09994"/>
    </source>
</evidence>
<evidence type="ECO:0000313" key="2">
    <source>
        <dbReference type="EMBL" id="KGE51614.1"/>
    </source>
</evidence>
<dbReference type="STRING" id="325777.GW15_0213565"/>
<accession>A0A098PWU3</accession>
<dbReference type="HOGENOM" id="CLU_1202166_0_0_6"/>
<dbReference type="Pfam" id="PF09994">
    <property type="entry name" value="T6SS_Tle1-like_cat"/>
    <property type="match status" value="1"/>
</dbReference>
<gene>
    <name evidence="2" type="ORF">GW15_0213565</name>
</gene>
<feature type="domain" description="T6SS Phospholipase effector Tle1-like catalytic" evidence="1">
    <location>
        <begin position="58"/>
        <end position="179"/>
    </location>
</feature>
<proteinExistence type="predicted"/>
<dbReference type="AlphaFoldDB" id="A0A098PWU3"/>
<dbReference type="Proteomes" id="UP000028012">
    <property type="component" value="Unassembled WGS sequence"/>
</dbReference>
<dbReference type="GeneID" id="58002437"/>
<dbReference type="RefSeq" id="WP_042823242.1">
    <property type="nucleotide sequence ID" value="NZ_CP053649.1"/>
</dbReference>
<dbReference type="PANTHER" id="PTHR33840:SF1">
    <property type="entry name" value="TLE1 PHOSPHOLIPASE DOMAIN-CONTAINING PROTEIN"/>
    <property type="match status" value="1"/>
</dbReference>
<sequence>MDKKIVLQLGEDGLPLDDVSHYAATAEQLRTYEQAAEDLSRLKVPQLLDRADPHSYLIVGLMDGTGNDAKKDPLHATNVAKFADQLEKLKEAGEKRLYVEYIEGAGTQDNPLEKALDGATGRTSLFRAEEMYERLKTQSQEIFQADPEAKIAFHLEGFSRGASQVPLLARMIDVRGIPDPDGGIRGIDANGQPIYNRYHQRPGLTPMTVGLYDPVATGYMEMFD</sequence>
<dbReference type="InterPro" id="IPR018712">
    <property type="entry name" value="Tle1-like_cat"/>
</dbReference>
<name>A0A098PWU3_9XANT</name>
<organism evidence="2 3">
    <name type="scientific">Xanthomonas axonopodis pv. vasculorum</name>
    <dbReference type="NCBI Taxonomy" id="325777"/>
    <lineage>
        <taxon>Bacteria</taxon>
        <taxon>Pseudomonadati</taxon>
        <taxon>Pseudomonadota</taxon>
        <taxon>Gammaproteobacteria</taxon>
        <taxon>Lysobacterales</taxon>
        <taxon>Lysobacteraceae</taxon>
        <taxon>Xanthomonas</taxon>
    </lineage>
</organism>
<evidence type="ECO:0000313" key="3">
    <source>
        <dbReference type="Proteomes" id="UP000028012"/>
    </source>
</evidence>
<protein>
    <recommendedName>
        <fullName evidence="1">T6SS Phospholipase effector Tle1-like catalytic domain-containing protein</fullName>
    </recommendedName>
</protein>
<comment type="caution">
    <text evidence="2">The sequence shown here is derived from an EMBL/GenBank/DDBJ whole genome shotgun (WGS) entry which is preliminary data.</text>
</comment>
<dbReference type="eggNOG" id="COG2771">
    <property type="taxonomic scope" value="Bacteria"/>
</dbReference>